<protein>
    <submittedName>
        <fullName evidence="2">Uncharacterized protein</fullName>
    </submittedName>
</protein>
<dbReference type="InterPro" id="IPR043716">
    <property type="entry name" value="DUF5657"/>
</dbReference>
<sequence>MTEDLLSQVFKSVELVTFLKPITLFLVGLYIVFSLVIIRQVGLMTSFLGSNTTPFIKTFSWLHFFTAAGIFVIVLVFI</sequence>
<reference evidence="2 3" key="1">
    <citation type="journal article" date="2016" name="Nat. Commun.">
        <title>Thousands of microbial genomes shed light on interconnected biogeochemical processes in an aquifer system.</title>
        <authorList>
            <person name="Anantharaman K."/>
            <person name="Brown C.T."/>
            <person name="Hug L.A."/>
            <person name="Sharon I."/>
            <person name="Castelle C.J."/>
            <person name="Probst A.J."/>
            <person name="Thomas B.C."/>
            <person name="Singh A."/>
            <person name="Wilkins M.J."/>
            <person name="Karaoz U."/>
            <person name="Brodie E.L."/>
            <person name="Williams K.H."/>
            <person name="Hubbard S.S."/>
            <person name="Banfield J.F."/>
        </authorList>
    </citation>
    <scope>NUCLEOTIDE SEQUENCE [LARGE SCALE GENOMIC DNA]</scope>
</reference>
<feature type="transmembrane region" description="Helical" evidence="1">
    <location>
        <begin position="21"/>
        <end position="38"/>
    </location>
</feature>
<keyword evidence="1" id="KW-0472">Membrane</keyword>
<dbReference type="Proteomes" id="UP000177821">
    <property type="component" value="Unassembled WGS sequence"/>
</dbReference>
<accession>A0A1G1WL51</accession>
<proteinExistence type="predicted"/>
<keyword evidence="1" id="KW-1133">Transmembrane helix</keyword>
<organism evidence="2 3">
    <name type="scientific">Candidatus Woykebacteria bacterium RIFCSPHIGHO2_02_FULL_43_16b</name>
    <dbReference type="NCBI Taxonomy" id="1802601"/>
    <lineage>
        <taxon>Bacteria</taxon>
        <taxon>Candidatus Woykeibacteriota</taxon>
    </lineage>
</organism>
<gene>
    <name evidence="2" type="ORF">A3J50_00455</name>
</gene>
<evidence type="ECO:0000256" key="1">
    <source>
        <dbReference type="SAM" id="Phobius"/>
    </source>
</evidence>
<keyword evidence="1" id="KW-0812">Transmembrane</keyword>
<feature type="transmembrane region" description="Helical" evidence="1">
    <location>
        <begin position="58"/>
        <end position="77"/>
    </location>
</feature>
<name>A0A1G1WL51_9BACT</name>
<dbReference type="EMBL" id="MHCX01000050">
    <property type="protein sequence ID" value="OGY28478.1"/>
    <property type="molecule type" value="Genomic_DNA"/>
</dbReference>
<dbReference type="Pfam" id="PF18901">
    <property type="entry name" value="DUF5657"/>
    <property type="match status" value="1"/>
</dbReference>
<comment type="caution">
    <text evidence="2">The sequence shown here is derived from an EMBL/GenBank/DDBJ whole genome shotgun (WGS) entry which is preliminary data.</text>
</comment>
<dbReference type="AlphaFoldDB" id="A0A1G1WL51"/>
<evidence type="ECO:0000313" key="2">
    <source>
        <dbReference type="EMBL" id="OGY28478.1"/>
    </source>
</evidence>
<evidence type="ECO:0000313" key="3">
    <source>
        <dbReference type="Proteomes" id="UP000177821"/>
    </source>
</evidence>